<organism evidence="13 14">
    <name type="scientific">Candidatus Mediterraneibacter pullicola</name>
    <dbReference type="NCBI Taxonomy" id="2838682"/>
    <lineage>
        <taxon>Bacteria</taxon>
        <taxon>Bacillati</taxon>
        <taxon>Bacillota</taxon>
        <taxon>Clostridia</taxon>
        <taxon>Lachnospirales</taxon>
        <taxon>Lachnospiraceae</taxon>
        <taxon>Mediterraneibacter</taxon>
    </lineage>
</organism>
<keyword evidence="11" id="KW-0670">Pyruvate</keyword>
<dbReference type="GO" id="GO:0004609">
    <property type="term" value="F:phosphatidylserine decarboxylase activity"/>
    <property type="evidence" value="ECO:0007669"/>
    <property type="project" value="UniProtKB-EC"/>
</dbReference>
<evidence type="ECO:0000313" key="13">
    <source>
        <dbReference type="EMBL" id="HJA06377.1"/>
    </source>
</evidence>
<dbReference type="InterPro" id="IPR003817">
    <property type="entry name" value="PS_Dcarbxylase"/>
</dbReference>
<comment type="caution">
    <text evidence="13">The sequence shown here is derived from an EMBL/GenBank/DDBJ whole genome shotgun (WGS) entry which is preliminary data.</text>
</comment>
<dbReference type="PANTHER" id="PTHR10067">
    <property type="entry name" value="PHOSPHATIDYLSERINE DECARBOXYLASE"/>
    <property type="match status" value="1"/>
</dbReference>
<gene>
    <name evidence="13" type="primary">psd</name>
    <name evidence="13" type="ORF">H9798_04415</name>
</gene>
<evidence type="ECO:0000256" key="2">
    <source>
        <dbReference type="ARBA" id="ARBA00005189"/>
    </source>
</evidence>
<evidence type="ECO:0000256" key="1">
    <source>
        <dbReference type="ARBA" id="ARBA00001928"/>
    </source>
</evidence>
<keyword evidence="10" id="KW-1208">Phospholipid metabolism</keyword>
<dbReference type="NCBIfam" id="TIGR00163">
    <property type="entry name" value="PS_decarb"/>
    <property type="match status" value="1"/>
</dbReference>
<evidence type="ECO:0000256" key="5">
    <source>
        <dbReference type="ARBA" id="ARBA00022793"/>
    </source>
</evidence>
<keyword evidence="6" id="KW-0443">Lipid metabolism</keyword>
<comment type="pathway">
    <text evidence="2">Lipid metabolism.</text>
</comment>
<dbReference type="EC" id="4.1.1.65" evidence="3"/>
<keyword evidence="5" id="KW-0210">Decarboxylase</keyword>
<keyword evidence="7" id="KW-0865">Zymogen</keyword>
<reference evidence="13" key="1">
    <citation type="journal article" date="2021" name="PeerJ">
        <title>Extensive microbial diversity within the chicken gut microbiome revealed by metagenomics and culture.</title>
        <authorList>
            <person name="Gilroy R."/>
            <person name="Ravi A."/>
            <person name="Getino M."/>
            <person name="Pursley I."/>
            <person name="Horton D.L."/>
            <person name="Alikhan N.F."/>
            <person name="Baker D."/>
            <person name="Gharbi K."/>
            <person name="Hall N."/>
            <person name="Watson M."/>
            <person name="Adriaenssens E.M."/>
            <person name="Foster-Nyarko E."/>
            <person name="Jarju S."/>
            <person name="Secka A."/>
            <person name="Antonio M."/>
            <person name="Oren A."/>
            <person name="Chaudhuri R.R."/>
            <person name="La Ragione R."/>
            <person name="Hildebrand F."/>
            <person name="Pallen M.J."/>
        </authorList>
    </citation>
    <scope>NUCLEOTIDE SEQUENCE</scope>
    <source>
        <strain evidence="13">ChiSjej2B20-11307</strain>
    </source>
</reference>
<keyword evidence="4" id="KW-0444">Lipid biosynthesis</keyword>
<evidence type="ECO:0000256" key="7">
    <source>
        <dbReference type="ARBA" id="ARBA00023145"/>
    </source>
</evidence>
<sequence>MIYRKRNGEEVRGNEKQDRLLAWLCGCAAGRFLLRILACPKISRSVGTVMDMQVSAPIVRIFVKKNHIRLDECEKQHFSSWNDFFCRKLRQESRPIAAQTDAIISPCDGKLTVYKINEKLRFPVKGRTYSLESLLRNARLAERYSGGVLFVFRLTVDDCHRFCYIADGKKSANVYIPGVLHSVNPYIAGRFPVYHENAREYSLLAAREIGTVLMIEVGATMVGRIVNRHGAARVKKGEEKGYFAFGGSTVILCFQKGRIAPDADILKNSAEGVETLVRRGERIGSVSCKYS</sequence>
<evidence type="ECO:0000256" key="9">
    <source>
        <dbReference type="ARBA" id="ARBA00023239"/>
    </source>
</evidence>
<name>A0A9D2KK31_9FIRM</name>
<evidence type="ECO:0000256" key="12">
    <source>
        <dbReference type="ARBA" id="ARBA00024326"/>
    </source>
</evidence>
<evidence type="ECO:0000256" key="6">
    <source>
        <dbReference type="ARBA" id="ARBA00023098"/>
    </source>
</evidence>
<dbReference type="Proteomes" id="UP000824223">
    <property type="component" value="Unassembled WGS sequence"/>
</dbReference>
<proteinExistence type="predicted"/>
<keyword evidence="8" id="KW-0594">Phospholipid biosynthesis</keyword>
<dbReference type="InterPro" id="IPR033177">
    <property type="entry name" value="PSD-B"/>
</dbReference>
<evidence type="ECO:0000313" key="14">
    <source>
        <dbReference type="Proteomes" id="UP000824223"/>
    </source>
</evidence>
<reference evidence="13" key="2">
    <citation type="submission" date="2021-04" db="EMBL/GenBank/DDBJ databases">
        <authorList>
            <person name="Gilroy R."/>
        </authorList>
    </citation>
    <scope>NUCLEOTIDE SEQUENCE</scope>
    <source>
        <strain evidence="13">ChiSjej2B20-11307</strain>
    </source>
</reference>
<evidence type="ECO:0000256" key="11">
    <source>
        <dbReference type="ARBA" id="ARBA00023317"/>
    </source>
</evidence>
<dbReference type="Pfam" id="PF02666">
    <property type="entry name" value="PS_Dcarbxylase"/>
    <property type="match status" value="1"/>
</dbReference>
<dbReference type="AlphaFoldDB" id="A0A9D2KK31"/>
<accession>A0A9D2KK31</accession>
<comment type="cofactor">
    <cofactor evidence="1">
        <name>pyruvate</name>
        <dbReference type="ChEBI" id="CHEBI:15361"/>
    </cofactor>
</comment>
<dbReference type="EMBL" id="DXAK01000020">
    <property type="protein sequence ID" value="HJA06377.1"/>
    <property type="molecule type" value="Genomic_DNA"/>
</dbReference>
<evidence type="ECO:0000256" key="4">
    <source>
        <dbReference type="ARBA" id="ARBA00022516"/>
    </source>
</evidence>
<evidence type="ECO:0000256" key="10">
    <source>
        <dbReference type="ARBA" id="ARBA00023264"/>
    </source>
</evidence>
<comment type="pathway">
    <text evidence="12">Phospholipid metabolism; phosphatidylethanolamine biosynthesis.</text>
</comment>
<keyword evidence="9 13" id="KW-0456">Lyase</keyword>
<protein>
    <recommendedName>
        <fullName evidence="3">phosphatidylserine decarboxylase</fullName>
        <ecNumber evidence="3">4.1.1.65</ecNumber>
    </recommendedName>
</protein>
<evidence type="ECO:0000256" key="8">
    <source>
        <dbReference type="ARBA" id="ARBA00023209"/>
    </source>
</evidence>
<evidence type="ECO:0000256" key="3">
    <source>
        <dbReference type="ARBA" id="ARBA00012243"/>
    </source>
</evidence>
<dbReference type="GO" id="GO:0008654">
    <property type="term" value="P:phospholipid biosynthetic process"/>
    <property type="evidence" value="ECO:0007669"/>
    <property type="project" value="UniProtKB-KW"/>
</dbReference>